<reference evidence="2" key="1">
    <citation type="journal article" date="2021" name="PeerJ">
        <title>Extensive microbial diversity within the chicken gut microbiome revealed by metagenomics and culture.</title>
        <authorList>
            <person name="Gilroy R."/>
            <person name="Ravi A."/>
            <person name="Getino M."/>
            <person name="Pursley I."/>
            <person name="Horton D.L."/>
            <person name="Alikhan N.F."/>
            <person name="Baker D."/>
            <person name="Gharbi K."/>
            <person name="Hall N."/>
            <person name="Watson M."/>
            <person name="Adriaenssens E.M."/>
            <person name="Foster-Nyarko E."/>
            <person name="Jarju S."/>
            <person name="Secka A."/>
            <person name="Antonio M."/>
            <person name="Oren A."/>
            <person name="Chaudhuri R.R."/>
            <person name="La Ragione R."/>
            <person name="Hildebrand F."/>
            <person name="Pallen M.J."/>
        </authorList>
    </citation>
    <scope>NUCLEOTIDE SEQUENCE</scope>
    <source>
        <strain evidence="2">CHK124-7917</strain>
    </source>
</reference>
<dbReference type="Proteomes" id="UP000697330">
    <property type="component" value="Unassembled WGS sequence"/>
</dbReference>
<dbReference type="PANTHER" id="PTHR33164">
    <property type="entry name" value="TRANSCRIPTIONAL REGULATOR, MARR FAMILY"/>
    <property type="match status" value="1"/>
</dbReference>
<dbReference type="Gene3D" id="1.10.10.10">
    <property type="entry name" value="Winged helix-like DNA-binding domain superfamily/Winged helix DNA-binding domain"/>
    <property type="match status" value="2"/>
</dbReference>
<sequence>MDLKEFMSVRRAYNIVRQAGSSEERLTFEEFAILCRLEIADEPMKTSAIAEYQGALRPTMTHRTNHLAALGLIERAEGAEDRRNVVCSISERGRARVEELSDLTRAQIPTGRALSRTSAERIRKYADAMGSLFCKAGDLVLLGLYASESDSLTIMQIVDALGLLQPTVSMSVSSLVERGLATRSHDAAGAHTTSVSLTEEGVRAAESLVESIEGVVVRRKLRGSRKAAEAEESVA</sequence>
<dbReference type="PANTHER" id="PTHR33164:SF43">
    <property type="entry name" value="HTH-TYPE TRANSCRIPTIONAL REPRESSOR YETL"/>
    <property type="match status" value="1"/>
</dbReference>
<dbReference type="RefSeq" id="WP_274958983.1">
    <property type="nucleotide sequence ID" value="NZ_CAUWLO010000004.1"/>
</dbReference>
<comment type="caution">
    <text evidence="2">The sequence shown here is derived from an EMBL/GenBank/DDBJ whole genome shotgun (WGS) entry which is preliminary data.</text>
</comment>
<organism evidence="2 3">
    <name type="scientific">Thermophilibacter provencensis</name>
    <dbReference type="NCBI Taxonomy" id="1852386"/>
    <lineage>
        <taxon>Bacteria</taxon>
        <taxon>Bacillati</taxon>
        <taxon>Actinomycetota</taxon>
        <taxon>Coriobacteriia</taxon>
        <taxon>Coriobacteriales</taxon>
        <taxon>Atopobiaceae</taxon>
        <taxon>Thermophilibacter</taxon>
    </lineage>
</organism>
<name>A0A921GFM7_9ACTN</name>
<dbReference type="InterPro" id="IPR036390">
    <property type="entry name" value="WH_DNA-bd_sf"/>
</dbReference>
<dbReference type="InterPro" id="IPR000835">
    <property type="entry name" value="HTH_MarR-typ"/>
</dbReference>
<evidence type="ECO:0000313" key="3">
    <source>
        <dbReference type="Proteomes" id="UP000697330"/>
    </source>
</evidence>
<proteinExistence type="predicted"/>
<gene>
    <name evidence="2" type="ORF">K8U72_04970</name>
</gene>
<dbReference type="SUPFAM" id="SSF46785">
    <property type="entry name" value="Winged helix' DNA-binding domain"/>
    <property type="match status" value="2"/>
</dbReference>
<dbReference type="GO" id="GO:0006950">
    <property type="term" value="P:response to stress"/>
    <property type="evidence" value="ECO:0007669"/>
    <property type="project" value="TreeGrafter"/>
</dbReference>
<feature type="domain" description="HTH marR-type" evidence="1">
    <location>
        <begin position="1"/>
        <end position="134"/>
    </location>
</feature>
<dbReference type="InterPro" id="IPR036388">
    <property type="entry name" value="WH-like_DNA-bd_sf"/>
</dbReference>
<dbReference type="EMBL" id="DYWQ01000076">
    <property type="protein sequence ID" value="HJF45121.1"/>
    <property type="molecule type" value="Genomic_DNA"/>
</dbReference>
<evidence type="ECO:0000259" key="1">
    <source>
        <dbReference type="PROSITE" id="PS50995"/>
    </source>
</evidence>
<reference evidence="2" key="2">
    <citation type="submission" date="2021-09" db="EMBL/GenBank/DDBJ databases">
        <authorList>
            <person name="Gilroy R."/>
        </authorList>
    </citation>
    <scope>NUCLEOTIDE SEQUENCE</scope>
    <source>
        <strain evidence="2">CHK124-7917</strain>
    </source>
</reference>
<protein>
    <submittedName>
        <fullName evidence="2">MarR family transcriptional regulator</fullName>
    </submittedName>
</protein>
<dbReference type="AlphaFoldDB" id="A0A921GFM7"/>
<dbReference type="PROSITE" id="PS50995">
    <property type="entry name" value="HTH_MARR_2"/>
    <property type="match status" value="1"/>
</dbReference>
<dbReference type="Pfam" id="PF12802">
    <property type="entry name" value="MarR_2"/>
    <property type="match status" value="1"/>
</dbReference>
<accession>A0A921GFM7</accession>
<dbReference type="Pfam" id="PF01047">
    <property type="entry name" value="MarR"/>
    <property type="match status" value="1"/>
</dbReference>
<dbReference type="GO" id="GO:0003700">
    <property type="term" value="F:DNA-binding transcription factor activity"/>
    <property type="evidence" value="ECO:0007669"/>
    <property type="project" value="InterPro"/>
</dbReference>
<dbReference type="SMART" id="SM00347">
    <property type="entry name" value="HTH_MARR"/>
    <property type="match status" value="1"/>
</dbReference>
<dbReference type="InterPro" id="IPR039422">
    <property type="entry name" value="MarR/SlyA-like"/>
</dbReference>
<evidence type="ECO:0000313" key="2">
    <source>
        <dbReference type="EMBL" id="HJF45121.1"/>
    </source>
</evidence>